<sequence length="513" mass="55069">MSPAVAQKPASNLRAAAEPARLRRIGTIDSRFQSYNVEMIEVTGGAFWKPYGSTASALLTSNDAQLGIDTYQFEYRPPIDLANARLRLLARALGPAYVRVAGTWANSIYFADSETRPAKTPDGFKGVLTRQQWRGVIAFAKATDAKIMTSFAISSGVRDSRGAWTPKMAERWLAYTHAIGGTISAAEFMNEPSIAGISGAPKGYDAAAYGRDFKSFRVFAKKAAPGMLILGPGSATETPEPWGMPPSIPGSIPSADLLASGGSDVDAFSYHHYGAASVRCEASHLPQTRLEDALSEQWLARTGVTHAYYAALRDRYAPGKPIWMTEGADAACGGNPWGGSFIDSFRYLDQLGLLAKQGVQVSIHNTLAAGSYSLLDPEDFSPKANYWAALLWHRLMGTTVLDAGIPLQPGLHVYAHCQPDRVGGVALLIINNDADRTASITLPGKRFRYTLSVTDTPSVGVKLNGQLLQLDARDRLPAIVGLAERSPVASFAPRTITFLAIPEAGNPACKPHL</sequence>
<evidence type="ECO:0000313" key="1">
    <source>
        <dbReference type="EMBL" id="RSU46642.1"/>
    </source>
</evidence>
<evidence type="ECO:0000313" key="2">
    <source>
        <dbReference type="Proteomes" id="UP000287401"/>
    </source>
</evidence>
<dbReference type="EMBL" id="QRAL01000056">
    <property type="protein sequence ID" value="RSU46642.1"/>
    <property type="molecule type" value="Genomic_DNA"/>
</dbReference>
<dbReference type="AlphaFoldDB" id="A0A430BDC5"/>
<dbReference type="GO" id="GO:0016020">
    <property type="term" value="C:membrane"/>
    <property type="evidence" value="ECO:0007669"/>
    <property type="project" value="InterPro"/>
</dbReference>
<dbReference type="PANTHER" id="PTHR46145">
    <property type="entry name" value="HEPARANASE"/>
    <property type="match status" value="1"/>
</dbReference>
<name>A0A430BDC5_SPHYA</name>
<dbReference type="SUPFAM" id="SSF51445">
    <property type="entry name" value="(Trans)glycosidases"/>
    <property type="match status" value="1"/>
</dbReference>
<organism evidence="1 2">
    <name type="scientific">Sphingobium yanoikuyae</name>
    <name type="common">Sphingomonas yanoikuyae</name>
    <dbReference type="NCBI Taxonomy" id="13690"/>
    <lineage>
        <taxon>Bacteria</taxon>
        <taxon>Pseudomonadati</taxon>
        <taxon>Pseudomonadota</taxon>
        <taxon>Alphaproteobacteria</taxon>
        <taxon>Sphingomonadales</taxon>
        <taxon>Sphingomonadaceae</taxon>
        <taxon>Sphingobium</taxon>
    </lineage>
</organism>
<protein>
    <recommendedName>
        <fullName evidence="3">Glycosyl hydrolase family 79</fullName>
    </recommendedName>
</protein>
<gene>
    <name evidence="1" type="ORF">DAH51_25610</name>
</gene>
<accession>A0A430BDC5</accession>
<evidence type="ECO:0008006" key="3">
    <source>
        <dbReference type="Google" id="ProtNLM"/>
    </source>
</evidence>
<dbReference type="GO" id="GO:0016798">
    <property type="term" value="F:hydrolase activity, acting on glycosyl bonds"/>
    <property type="evidence" value="ECO:0007669"/>
    <property type="project" value="InterPro"/>
</dbReference>
<dbReference type="Gene3D" id="3.20.20.80">
    <property type="entry name" value="Glycosidases"/>
    <property type="match status" value="1"/>
</dbReference>
<dbReference type="InterPro" id="IPR005199">
    <property type="entry name" value="Glyco_hydro_79"/>
</dbReference>
<dbReference type="InterPro" id="IPR017853">
    <property type="entry name" value="GH"/>
</dbReference>
<dbReference type="PANTHER" id="PTHR46145:SF4">
    <property type="entry name" value="HEPARANASE"/>
    <property type="match status" value="1"/>
</dbReference>
<comment type="caution">
    <text evidence="1">The sequence shown here is derived from an EMBL/GenBank/DDBJ whole genome shotgun (WGS) entry which is preliminary data.</text>
</comment>
<proteinExistence type="predicted"/>
<dbReference type="Pfam" id="PF03662">
    <property type="entry name" value="Glyco_hydro_79n"/>
    <property type="match status" value="1"/>
</dbReference>
<reference evidence="1 2" key="1">
    <citation type="submission" date="2018-07" db="EMBL/GenBank/DDBJ databases">
        <title>Genomic and Epidemiologic Investigation of an Indolent Hospital Outbreak.</title>
        <authorList>
            <person name="Johnson R.C."/>
            <person name="Deming C."/>
            <person name="Conlan S."/>
            <person name="Zellmer C.J."/>
            <person name="Michelin A.V."/>
            <person name="Lee-Lin S."/>
            <person name="Thomas P.J."/>
            <person name="Park M."/>
            <person name="Weingarten R.A."/>
            <person name="Less J."/>
            <person name="Dekker J.P."/>
            <person name="Frank K.M."/>
            <person name="Musser K.A."/>
            <person name="Mcquiston J.R."/>
            <person name="Henderson D.K."/>
            <person name="Lau A.F."/>
            <person name="Palmore T.N."/>
            <person name="Segre J.A."/>
        </authorList>
    </citation>
    <scope>NUCLEOTIDE SEQUENCE [LARGE SCALE GENOMIC DNA]</scope>
    <source>
        <strain evidence="1 2">SK-NIH.Env6_1116</strain>
    </source>
</reference>
<dbReference type="Proteomes" id="UP000287401">
    <property type="component" value="Unassembled WGS sequence"/>
</dbReference>